<evidence type="ECO:0000313" key="1">
    <source>
        <dbReference type="EMBL" id="OSM08735.1"/>
    </source>
</evidence>
<name>A0A1Y2KA86_9PROT</name>
<dbReference type="Proteomes" id="UP000194003">
    <property type="component" value="Unassembled WGS sequence"/>
</dbReference>
<sequence>MLLDAHYGFIDEKLFDPNADEPVSEHKLPSGYSGPIYALSMCNLHDVWLASAQA</sequence>
<protein>
    <submittedName>
        <fullName evidence="1">Uncharacterized protein</fullName>
    </submittedName>
</protein>
<evidence type="ECO:0000313" key="2">
    <source>
        <dbReference type="Proteomes" id="UP000194003"/>
    </source>
</evidence>
<reference evidence="1 2" key="1">
    <citation type="journal article" date="2016" name="BMC Genomics">
        <title>Combined genomic and structural analyses of a cultured magnetotactic bacterium reveals its niche adaptation to a dynamic environment.</title>
        <authorList>
            <person name="Araujo A.C."/>
            <person name="Morillo V."/>
            <person name="Cypriano J."/>
            <person name="Teixeira L.C."/>
            <person name="Leao P."/>
            <person name="Lyra S."/>
            <person name="Almeida L.G."/>
            <person name="Bazylinski D.A."/>
            <person name="Vasconcellos A.T."/>
            <person name="Abreu F."/>
            <person name="Lins U."/>
        </authorList>
    </citation>
    <scope>NUCLEOTIDE SEQUENCE [LARGE SCALE GENOMIC DNA]</scope>
    <source>
        <strain evidence="1 2">IT-1</strain>
    </source>
</reference>
<dbReference type="SUPFAM" id="SSF49367">
    <property type="entry name" value="Superoxide reductase-like"/>
    <property type="match status" value="1"/>
</dbReference>
<dbReference type="GO" id="GO:0005506">
    <property type="term" value="F:iron ion binding"/>
    <property type="evidence" value="ECO:0007669"/>
    <property type="project" value="InterPro"/>
</dbReference>
<dbReference type="STRING" id="1434232.MAIT1_04785"/>
<keyword evidence="2" id="KW-1185">Reference proteome</keyword>
<dbReference type="AlphaFoldDB" id="A0A1Y2KA86"/>
<gene>
    <name evidence="1" type="ORF">MAIT1_04785</name>
</gene>
<dbReference type="GO" id="GO:0016491">
    <property type="term" value="F:oxidoreductase activity"/>
    <property type="evidence" value="ECO:0007669"/>
    <property type="project" value="InterPro"/>
</dbReference>
<organism evidence="1 2">
    <name type="scientific">Magnetofaba australis IT-1</name>
    <dbReference type="NCBI Taxonomy" id="1434232"/>
    <lineage>
        <taxon>Bacteria</taxon>
        <taxon>Pseudomonadati</taxon>
        <taxon>Pseudomonadota</taxon>
        <taxon>Magnetococcia</taxon>
        <taxon>Magnetococcales</taxon>
        <taxon>Magnetococcaceae</taxon>
        <taxon>Magnetofaba</taxon>
    </lineage>
</organism>
<comment type="caution">
    <text evidence="1">The sequence shown here is derived from an EMBL/GenBank/DDBJ whole genome shotgun (WGS) entry which is preliminary data.</text>
</comment>
<dbReference type="EMBL" id="LVJN01000003">
    <property type="protein sequence ID" value="OSM08735.1"/>
    <property type="molecule type" value="Genomic_DNA"/>
</dbReference>
<proteinExistence type="predicted"/>
<accession>A0A1Y2KA86</accession>
<dbReference type="Gene3D" id="2.60.40.730">
    <property type="entry name" value="SOR catalytic domain"/>
    <property type="match status" value="1"/>
</dbReference>
<dbReference type="InterPro" id="IPR036073">
    <property type="entry name" value="Desulfoferrodoxin_Fe-bd_dom_sf"/>
</dbReference>